<evidence type="ECO:0000259" key="7">
    <source>
        <dbReference type="Pfam" id="PF02687"/>
    </source>
</evidence>
<evidence type="ECO:0000313" key="9">
    <source>
        <dbReference type="EMBL" id="MFD1783220.1"/>
    </source>
</evidence>
<gene>
    <name evidence="9" type="ORF">ACFSC0_07425</name>
</gene>
<dbReference type="PANTHER" id="PTHR30572">
    <property type="entry name" value="MEMBRANE COMPONENT OF TRANSPORTER-RELATED"/>
    <property type="match status" value="1"/>
</dbReference>
<feature type="domain" description="MacB-like periplasmic core" evidence="8">
    <location>
        <begin position="22"/>
        <end position="240"/>
    </location>
</feature>
<dbReference type="EMBL" id="JBHUEY010000001">
    <property type="protein sequence ID" value="MFD1783220.1"/>
    <property type="molecule type" value="Genomic_DNA"/>
</dbReference>
<dbReference type="InterPro" id="IPR003838">
    <property type="entry name" value="ABC3_permease_C"/>
</dbReference>
<dbReference type="InterPro" id="IPR050250">
    <property type="entry name" value="Macrolide_Exporter_MacB"/>
</dbReference>
<evidence type="ECO:0000313" key="10">
    <source>
        <dbReference type="Proteomes" id="UP001597237"/>
    </source>
</evidence>
<dbReference type="PANTHER" id="PTHR30572:SF18">
    <property type="entry name" value="ABC-TYPE MACROLIDE FAMILY EXPORT SYSTEM PERMEASE COMPONENT 2"/>
    <property type="match status" value="1"/>
</dbReference>
<keyword evidence="2" id="KW-1003">Cell membrane</keyword>
<sequence length="818" mass="88362">MFGNYLAAALRNLTRNRLYASVTIAGLAIGFAAAMLIGLYVRDEFTFDRFIPGHERVYRVSQTVAFKGARPIETDFTPMMLAVPFREDFPEVASLARLTNSYFPPAVRRGETAAAEANFYWADPEFFRVLPLPAVAGDLTRALEAPDSVVLTRAMARKYFGRDAPVGESLTVNGQPMRVTAVIEDLPSNTHLPFEALGSSLNAMSPISQYEETNGPLTNTLATYFRLRDGASVASMEPRLASFLERRLPIPANWDTNGPVSRKLHLVPLADIHMRPSTHGAYKPAGQPAVVAAIGGVGVLIVVVAGINFVTLMTARATRRAVEVGVRKAAGASRRDLFWQFMGEAGLYVLLAGVLAVALAELALPAFNAFLQRRIGFDYLGDPWLAAAVAGVLLVTALLAGLYPALVLSSFRPAAVLKGASPAVGGAGLRQVLVVVQFAVLIGLVLATITIARQTLFALNEGMRVETDQVVLVFSAPCLTAMRDEVRKLPGVKDAACAESGALNLSDGADTVVVDGRRASITTAGVDYGLLELFGVEPLAGRFFDRNRPSDAVERADAYPPVVINETAMRKLGFASPEQAVGKTISWHGLWDDSLRDRRDWDPTARPSEIIGVAPDFTFGSMRSTIQPTLFSMSRHKPPLSVALAVKLDGQSTPETLAAIDRLWKRYGGGRPILRVFADQFTMRLYIDTLTQGATIALAAIIALSIACLGLFALSAYTTERRTKEIGIRKAMGASSVDVLKLLVWQFTKPVLIANLIAWPVAWMAMNSWLNGFAYRVDVAPWTFAAAAGAALLIAWATVVFHALKVARAKPVGALRYE</sequence>
<name>A0ABW4N205_9CAUL</name>
<dbReference type="RefSeq" id="WP_377284503.1">
    <property type="nucleotide sequence ID" value="NZ_JBHRSI010000015.1"/>
</dbReference>
<dbReference type="Proteomes" id="UP001597237">
    <property type="component" value="Unassembled WGS sequence"/>
</dbReference>
<feature type="transmembrane region" description="Helical" evidence="6">
    <location>
        <begin position="289"/>
        <end position="310"/>
    </location>
</feature>
<keyword evidence="10" id="KW-1185">Reference proteome</keyword>
<dbReference type="InterPro" id="IPR025857">
    <property type="entry name" value="MacB_PCD"/>
</dbReference>
<evidence type="ECO:0000256" key="5">
    <source>
        <dbReference type="ARBA" id="ARBA00023136"/>
    </source>
</evidence>
<feature type="transmembrane region" description="Helical" evidence="6">
    <location>
        <begin position="739"/>
        <end position="762"/>
    </location>
</feature>
<keyword evidence="3 6" id="KW-0812">Transmembrane</keyword>
<keyword evidence="5 6" id="KW-0472">Membrane</keyword>
<feature type="transmembrane region" description="Helical" evidence="6">
    <location>
        <begin position="345"/>
        <end position="364"/>
    </location>
</feature>
<feature type="transmembrane region" description="Helical" evidence="6">
    <location>
        <begin position="384"/>
        <end position="411"/>
    </location>
</feature>
<reference evidence="10" key="1">
    <citation type="journal article" date="2019" name="Int. J. Syst. Evol. Microbiol.">
        <title>The Global Catalogue of Microorganisms (GCM) 10K type strain sequencing project: providing services to taxonomists for standard genome sequencing and annotation.</title>
        <authorList>
            <consortium name="The Broad Institute Genomics Platform"/>
            <consortium name="The Broad Institute Genome Sequencing Center for Infectious Disease"/>
            <person name="Wu L."/>
            <person name="Ma J."/>
        </authorList>
    </citation>
    <scope>NUCLEOTIDE SEQUENCE [LARGE SCALE GENOMIC DNA]</scope>
    <source>
        <strain evidence="10">DFY28</strain>
    </source>
</reference>
<keyword evidence="4 6" id="KW-1133">Transmembrane helix</keyword>
<dbReference type="Pfam" id="PF02687">
    <property type="entry name" value="FtsX"/>
    <property type="match status" value="2"/>
</dbReference>
<feature type="domain" description="ABC3 transporter permease C-terminal" evidence="7">
    <location>
        <begin position="297"/>
        <end position="410"/>
    </location>
</feature>
<comment type="caution">
    <text evidence="9">The sequence shown here is derived from an EMBL/GenBank/DDBJ whole genome shotgun (WGS) entry which is preliminary data.</text>
</comment>
<dbReference type="Pfam" id="PF12704">
    <property type="entry name" value="MacB_PCD"/>
    <property type="match status" value="2"/>
</dbReference>
<feature type="transmembrane region" description="Helical" evidence="6">
    <location>
        <begin position="432"/>
        <end position="452"/>
    </location>
</feature>
<proteinExistence type="predicted"/>
<feature type="domain" description="MacB-like periplasmic core" evidence="8">
    <location>
        <begin position="442"/>
        <end position="659"/>
    </location>
</feature>
<organism evidence="9 10">
    <name type="scientific">Phenylobacterium terrae</name>
    <dbReference type="NCBI Taxonomy" id="2665495"/>
    <lineage>
        <taxon>Bacteria</taxon>
        <taxon>Pseudomonadati</taxon>
        <taxon>Pseudomonadota</taxon>
        <taxon>Alphaproteobacteria</taxon>
        <taxon>Caulobacterales</taxon>
        <taxon>Caulobacteraceae</taxon>
        <taxon>Phenylobacterium</taxon>
    </lineage>
</organism>
<evidence type="ECO:0000256" key="6">
    <source>
        <dbReference type="SAM" id="Phobius"/>
    </source>
</evidence>
<evidence type="ECO:0000256" key="3">
    <source>
        <dbReference type="ARBA" id="ARBA00022692"/>
    </source>
</evidence>
<evidence type="ECO:0000256" key="1">
    <source>
        <dbReference type="ARBA" id="ARBA00004651"/>
    </source>
</evidence>
<feature type="domain" description="ABC3 transporter permease C-terminal" evidence="7">
    <location>
        <begin position="698"/>
        <end position="811"/>
    </location>
</feature>
<comment type="subcellular location">
    <subcellularLocation>
        <location evidence="1">Cell membrane</location>
        <topology evidence="1">Multi-pass membrane protein</topology>
    </subcellularLocation>
</comment>
<evidence type="ECO:0000256" key="2">
    <source>
        <dbReference type="ARBA" id="ARBA00022475"/>
    </source>
</evidence>
<feature type="transmembrane region" description="Helical" evidence="6">
    <location>
        <begin position="696"/>
        <end position="718"/>
    </location>
</feature>
<evidence type="ECO:0000259" key="8">
    <source>
        <dbReference type="Pfam" id="PF12704"/>
    </source>
</evidence>
<feature type="transmembrane region" description="Helical" evidence="6">
    <location>
        <begin position="18"/>
        <end position="41"/>
    </location>
</feature>
<protein>
    <submittedName>
        <fullName evidence="9">ABC transporter permease</fullName>
    </submittedName>
</protein>
<evidence type="ECO:0000256" key="4">
    <source>
        <dbReference type="ARBA" id="ARBA00022989"/>
    </source>
</evidence>
<feature type="transmembrane region" description="Helical" evidence="6">
    <location>
        <begin position="782"/>
        <end position="804"/>
    </location>
</feature>
<accession>A0ABW4N205</accession>